<proteinExistence type="predicted"/>
<gene>
    <name evidence="2" type="ORF">GQF42_23580</name>
</gene>
<accession>A0A6I6N5E5</accession>
<dbReference type="InterPro" id="IPR029058">
    <property type="entry name" value="AB_hydrolase_fold"/>
</dbReference>
<sequence length="412" mass="45446">MRSRPVTPQQEETAERQVGGFTIGDPLATAPKGMTEAPEPDERWQLPNGFAHVYFGERNRGITRPVIMADGFNLGRSDLNWLYVGLNGADGGYPLLDQLRRRGRDVILLGFEERTASVLDNARAAEAAIMRTVAEQLGAAPLSVGGFSMGGMITRFALARLEMQRMDHRTRMYFSYDSPHRGAVIPVGLQAFAHFIPVANDFARQMNSPAARQMLWRHYDPHSGRIGVAPERQEFLRKLEEVGSWPRLPRLLALANGRGDGAGLGIEPGSFALGVQRIYPGTVFSTQAQGRDVVVAELKRRFPQAEKTITTSDFPETDGAPGGTLRSYGILADMLRKFGGQVDLRHEHVCFVPSVSAVSIRDIDQHKDLYTAVDDIDPGESDADDFLCSVTNTGHTAITEELCTWLLDRLPD</sequence>
<keyword evidence="3" id="KW-1185">Reference proteome</keyword>
<evidence type="ECO:0000256" key="1">
    <source>
        <dbReference type="SAM" id="MobiDB-lite"/>
    </source>
</evidence>
<protein>
    <recommendedName>
        <fullName evidence="4">Alpha/beta hydrolase</fullName>
    </recommendedName>
</protein>
<feature type="region of interest" description="Disordered" evidence="1">
    <location>
        <begin position="1"/>
        <end position="42"/>
    </location>
</feature>
<dbReference type="Proteomes" id="UP000436138">
    <property type="component" value="Chromosome"/>
</dbReference>
<feature type="compositionally biased region" description="Polar residues" evidence="1">
    <location>
        <begin position="1"/>
        <end position="11"/>
    </location>
</feature>
<name>A0A6I6N5E5_9ACTN</name>
<evidence type="ECO:0000313" key="2">
    <source>
        <dbReference type="EMBL" id="QHA05869.1"/>
    </source>
</evidence>
<dbReference type="KEGG" id="sbro:GQF42_23580"/>
<organism evidence="2 3">
    <name type="scientific">Streptomyces broussonetiae</name>
    <dbReference type="NCBI Taxonomy" id="2686304"/>
    <lineage>
        <taxon>Bacteria</taxon>
        <taxon>Bacillati</taxon>
        <taxon>Actinomycetota</taxon>
        <taxon>Actinomycetes</taxon>
        <taxon>Kitasatosporales</taxon>
        <taxon>Streptomycetaceae</taxon>
        <taxon>Streptomyces</taxon>
    </lineage>
</organism>
<dbReference type="SUPFAM" id="SSF53474">
    <property type="entry name" value="alpha/beta-Hydrolases"/>
    <property type="match status" value="1"/>
</dbReference>
<reference evidence="2 3" key="1">
    <citation type="submission" date="2019-12" db="EMBL/GenBank/DDBJ databases">
        <title>Streptomyces sp. strain T44 isolated from rhizosphere soil of Broussonetia papyrifera.</title>
        <authorList>
            <person name="Mo P."/>
        </authorList>
    </citation>
    <scope>NUCLEOTIDE SEQUENCE [LARGE SCALE GENOMIC DNA]</scope>
    <source>
        <strain evidence="2 3">T44</strain>
    </source>
</reference>
<dbReference type="Gene3D" id="3.40.50.1820">
    <property type="entry name" value="alpha/beta hydrolase"/>
    <property type="match status" value="1"/>
</dbReference>
<evidence type="ECO:0000313" key="3">
    <source>
        <dbReference type="Proteomes" id="UP000436138"/>
    </source>
</evidence>
<dbReference type="AlphaFoldDB" id="A0A6I6N5E5"/>
<dbReference type="EMBL" id="CP047020">
    <property type="protein sequence ID" value="QHA05869.1"/>
    <property type="molecule type" value="Genomic_DNA"/>
</dbReference>
<evidence type="ECO:0008006" key="4">
    <source>
        <dbReference type="Google" id="ProtNLM"/>
    </source>
</evidence>